<accession>A0ABP8PNX2</accession>
<dbReference type="RefSeq" id="WP_345352118.1">
    <property type="nucleotide sequence ID" value="NZ_BAABFB010000075.1"/>
</dbReference>
<dbReference type="InterPro" id="IPR047650">
    <property type="entry name" value="Transpos_IS110"/>
</dbReference>
<dbReference type="PANTHER" id="PTHR33055:SF16">
    <property type="entry name" value="TRANSPOSASE FOR INSERTION SEQUENCE ELEMENT IS1547"/>
    <property type="match status" value="1"/>
</dbReference>
<dbReference type="InterPro" id="IPR003346">
    <property type="entry name" value="Transposase_20"/>
</dbReference>
<evidence type="ECO:0000259" key="1">
    <source>
        <dbReference type="Pfam" id="PF02371"/>
    </source>
</evidence>
<protein>
    <recommendedName>
        <fullName evidence="1">Transposase IS116/IS110/IS902 C-terminal domain-containing protein</fullName>
    </recommendedName>
</protein>
<dbReference type="Pfam" id="PF02371">
    <property type="entry name" value="Transposase_20"/>
    <property type="match status" value="1"/>
</dbReference>
<keyword evidence="3" id="KW-1185">Reference proteome</keyword>
<sequence>MSSQHFYVAALATRLVAHLRRLTVETDELAAETTSRTTALAPSLLAICGCGPLTAAKLIGETAGADRFRSKDSFARHNGTAPLPV</sequence>
<dbReference type="EMBL" id="BAABFB010000075">
    <property type="protein sequence ID" value="GAA4489157.1"/>
    <property type="molecule type" value="Genomic_DNA"/>
</dbReference>
<name>A0ABP8PNX2_9NOCA</name>
<reference evidence="3" key="1">
    <citation type="journal article" date="2019" name="Int. J. Syst. Evol. Microbiol.">
        <title>The Global Catalogue of Microorganisms (GCM) 10K type strain sequencing project: providing services to taxonomists for standard genome sequencing and annotation.</title>
        <authorList>
            <consortium name="The Broad Institute Genomics Platform"/>
            <consortium name="The Broad Institute Genome Sequencing Center for Infectious Disease"/>
            <person name="Wu L."/>
            <person name="Ma J."/>
        </authorList>
    </citation>
    <scope>NUCLEOTIDE SEQUENCE [LARGE SCALE GENOMIC DNA]</scope>
    <source>
        <strain evidence="3">JCM 32206</strain>
    </source>
</reference>
<proteinExistence type="predicted"/>
<dbReference type="Proteomes" id="UP001501183">
    <property type="component" value="Unassembled WGS sequence"/>
</dbReference>
<evidence type="ECO:0000313" key="2">
    <source>
        <dbReference type="EMBL" id="GAA4489157.1"/>
    </source>
</evidence>
<gene>
    <name evidence="2" type="ORF">GCM10023094_50300</name>
</gene>
<comment type="caution">
    <text evidence="2">The sequence shown here is derived from an EMBL/GenBank/DDBJ whole genome shotgun (WGS) entry which is preliminary data.</text>
</comment>
<feature type="domain" description="Transposase IS116/IS110/IS902 C-terminal" evidence="1">
    <location>
        <begin position="44"/>
        <end position="83"/>
    </location>
</feature>
<dbReference type="PANTHER" id="PTHR33055">
    <property type="entry name" value="TRANSPOSASE FOR INSERTION SEQUENCE ELEMENT IS1111A"/>
    <property type="match status" value="1"/>
</dbReference>
<organism evidence="2 3">
    <name type="scientific">Rhodococcus olei</name>
    <dbReference type="NCBI Taxonomy" id="2161675"/>
    <lineage>
        <taxon>Bacteria</taxon>
        <taxon>Bacillati</taxon>
        <taxon>Actinomycetota</taxon>
        <taxon>Actinomycetes</taxon>
        <taxon>Mycobacteriales</taxon>
        <taxon>Nocardiaceae</taxon>
        <taxon>Rhodococcus</taxon>
    </lineage>
</organism>
<evidence type="ECO:0000313" key="3">
    <source>
        <dbReference type="Proteomes" id="UP001501183"/>
    </source>
</evidence>